<reference evidence="1" key="1">
    <citation type="submission" date="2018-06" db="EMBL/GenBank/DDBJ databases">
        <authorList>
            <consortium name="Pathogen Informatics"/>
            <person name="Doyle S."/>
        </authorList>
    </citation>
    <scope>NUCLEOTIDE SEQUENCE</scope>
    <source>
        <strain evidence="1">NCTC13307</strain>
    </source>
</reference>
<dbReference type="EMBL" id="UFWD01000001">
    <property type="protein sequence ID" value="SUY20246.1"/>
    <property type="molecule type" value="Genomic_DNA"/>
</dbReference>
<accession>A0A381I4S1</accession>
<dbReference type="AlphaFoldDB" id="A0A381I4S1"/>
<organism evidence="1">
    <name type="scientific">Clostridioides difficile</name>
    <name type="common">Peptoclostridium difficile</name>
    <dbReference type="NCBI Taxonomy" id="1496"/>
    <lineage>
        <taxon>Bacteria</taxon>
        <taxon>Bacillati</taxon>
        <taxon>Bacillota</taxon>
        <taxon>Clostridia</taxon>
        <taxon>Peptostreptococcales</taxon>
        <taxon>Peptostreptococcaceae</taxon>
        <taxon>Clostridioides</taxon>
    </lineage>
</organism>
<protein>
    <submittedName>
        <fullName evidence="1">ATP/GTP-binding protein</fullName>
    </submittedName>
</protein>
<proteinExistence type="predicted"/>
<sequence>MQKKFLKNVNIPIRYVACLENLVEQLPKDLEGEIFPIKLYMREDWM</sequence>
<name>A0A381I4S1_CLODI</name>
<evidence type="ECO:0000313" key="1">
    <source>
        <dbReference type="EMBL" id="SUY20246.1"/>
    </source>
</evidence>
<gene>
    <name evidence="1" type="ORF">NCTC13307_00054</name>
</gene>